<evidence type="ECO:0000259" key="4">
    <source>
        <dbReference type="PROSITE" id="PS51184"/>
    </source>
</evidence>
<keyword evidence="3" id="KW-0408">Iron</keyword>
<dbReference type="Gene3D" id="6.10.280.40">
    <property type="match status" value="1"/>
</dbReference>
<comment type="cofactor">
    <cofactor evidence="1">
        <name>Fe(2+)</name>
        <dbReference type="ChEBI" id="CHEBI:29033"/>
    </cofactor>
</comment>
<keyword evidence="2" id="KW-0479">Metal-binding</keyword>
<dbReference type="RefSeq" id="WP_347323138.1">
    <property type="nucleotide sequence ID" value="NZ_JBCGUH010000001.1"/>
</dbReference>
<dbReference type="PROSITE" id="PS51184">
    <property type="entry name" value="JMJC"/>
    <property type="match status" value="1"/>
</dbReference>
<proteinExistence type="predicted"/>
<dbReference type="Proteomes" id="UP001597233">
    <property type="component" value="Unassembled WGS sequence"/>
</dbReference>
<dbReference type="PANTHER" id="PTHR13096">
    <property type="entry name" value="MINA53 MYC INDUCED NUCLEAR ANTIGEN"/>
    <property type="match status" value="1"/>
</dbReference>
<dbReference type="EC" id="1.14.11.47" evidence="5"/>
<protein>
    <submittedName>
        <fullName evidence="5">Cupin domain-containing protein</fullName>
        <ecNumber evidence="5">1.14.11.47</ecNumber>
    </submittedName>
</protein>
<name>A0ABW4RRJ7_9BACL</name>
<comment type="caution">
    <text evidence="5">The sequence shown here is derived from an EMBL/GenBank/DDBJ whole genome shotgun (WGS) entry which is preliminary data.</text>
</comment>
<reference evidence="6" key="1">
    <citation type="journal article" date="2019" name="Int. J. Syst. Evol. Microbiol.">
        <title>The Global Catalogue of Microorganisms (GCM) 10K type strain sequencing project: providing services to taxonomists for standard genome sequencing and annotation.</title>
        <authorList>
            <consortium name="The Broad Institute Genomics Platform"/>
            <consortium name="The Broad Institute Genome Sequencing Center for Infectious Disease"/>
            <person name="Wu L."/>
            <person name="Ma J."/>
        </authorList>
    </citation>
    <scope>NUCLEOTIDE SEQUENCE [LARGE SCALE GENOMIC DNA]</scope>
    <source>
        <strain evidence="6">CCUG 54950</strain>
    </source>
</reference>
<dbReference type="GO" id="GO:0016491">
    <property type="term" value="F:oxidoreductase activity"/>
    <property type="evidence" value="ECO:0007669"/>
    <property type="project" value="UniProtKB-KW"/>
</dbReference>
<keyword evidence="6" id="KW-1185">Reference proteome</keyword>
<evidence type="ECO:0000313" key="5">
    <source>
        <dbReference type="EMBL" id="MFD1888419.1"/>
    </source>
</evidence>
<dbReference type="Pfam" id="PF08007">
    <property type="entry name" value="JmjC_2"/>
    <property type="match status" value="1"/>
</dbReference>
<evidence type="ECO:0000256" key="1">
    <source>
        <dbReference type="ARBA" id="ARBA00001954"/>
    </source>
</evidence>
<evidence type="ECO:0000313" key="6">
    <source>
        <dbReference type="Proteomes" id="UP001597233"/>
    </source>
</evidence>
<dbReference type="SMART" id="SM00558">
    <property type="entry name" value="JmjC"/>
    <property type="match status" value="1"/>
</dbReference>
<keyword evidence="5" id="KW-0560">Oxidoreductase</keyword>
<gene>
    <name evidence="5" type="ORF">ACFSC9_23295</name>
</gene>
<dbReference type="Gene3D" id="2.60.120.650">
    <property type="entry name" value="Cupin"/>
    <property type="match status" value="1"/>
</dbReference>
<feature type="domain" description="JmjC" evidence="4">
    <location>
        <begin position="101"/>
        <end position="261"/>
    </location>
</feature>
<dbReference type="InterPro" id="IPR039994">
    <property type="entry name" value="NO66-like"/>
</dbReference>
<dbReference type="EMBL" id="JBHUEH010000032">
    <property type="protein sequence ID" value="MFD1888419.1"/>
    <property type="molecule type" value="Genomic_DNA"/>
</dbReference>
<evidence type="ECO:0000256" key="2">
    <source>
        <dbReference type="ARBA" id="ARBA00022723"/>
    </source>
</evidence>
<dbReference type="InterPro" id="IPR003347">
    <property type="entry name" value="JmjC_dom"/>
</dbReference>
<evidence type="ECO:0000256" key="3">
    <source>
        <dbReference type="ARBA" id="ARBA00023004"/>
    </source>
</evidence>
<organism evidence="5 6">
    <name type="scientific">Paenibacillus wenxiniae</name>
    <dbReference type="NCBI Taxonomy" id="1636843"/>
    <lineage>
        <taxon>Bacteria</taxon>
        <taxon>Bacillati</taxon>
        <taxon>Bacillota</taxon>
        <taxon>Bacilli</taxon>
        <taxon>Bacillales</taxon>
        <taxon>Paenibacillaceae</taxon>
        <taxon>Paenibacillus</taxon>
    </lineage>
</organism>
<dbReference type="PANTHER" id="PTHR13096:SF8">
    <property type="entry name" value="RIBOSOMAL OXYGENASE 1"/>
    <property type="match status" value="1"/>
</dbReference>
<dbReference type="SUPFAM" id="SSF51197">
    <property type="entry name" value="Clavaminate synthase-like"/>
    <property type="match status" value="1"/>
</dbReference>
<accession>A0ABW4RRJ7</accession>
<sequence>MESINVALESPTLSRMVTPMKPSDFLKNHWEKSKHLVLHGDVQRFYELPGISDVESLENVLAIYKNPVMVVGEAVIEETGGIADRFLVDVSEAREWYEKGAALEFDFSDMFLPQLRSWMGKLKNELQLPPGAGVKAIVYAAKNGGGFKAHFDAYTNFIFHLKGTKTWKLSENKNVVNPVQHYDLVEKPYIPEELSTYWQGEHPEDSLPEADIVNLVPGSFLYLPRGVWHSTSSSEATLSLNITFTHPVWAELLVAEIRSRLVKNEIWRELAVNINFLDEKSKQEVLHKLDTELKKISDNISSIKAEDILTRDSEDFDLYHITQAVFRQSLASKHMY</sequence>